<evidence type="ECO:0000313" key="2">
    <source>
        <dbReference type="Proteomes" id="UP000789920"/>
    </source>
</evidence>
<sequence length="96" mass="11136">MWKMDFHNSPQDNSQEDSQEDYQEESTERDHLLISESIDAEVYSKDEEPGEVDNGNLIEQPNVNLASQALRLVKNYERKDGQKLICCLPSEDDKDF</sequence>
<keyword evidence="2" id="KW-1185">Reference proteome</keyword>
<comment type="caution">
    <text evidence="1">The sequence shown here is derived from an EMBL/GenBank/DDBJ whole genome shotgun (WGS) entry which is preliminary data.</text>
</comment>
<gene>
    <name evidence="1" type="ORF">RPERSI_LOCUS391</name>
</gene>
<dbReference type="Proteomes" id="UP000789920">
    <property type="component" value="Unassembled WGS sequence"/>
</dbReference>
<reference evidence="1" key="1">
    <citation type="submission" date="2021-06" db="EMBL/GenBank/DDBJ databases">
        <authorList>
            <person name="Kallberg Y."/>
            <person name="Tangrot J."/>
            <person name="Rosling A."/>
        </authorList>
    </citation>
    <scope>NUCLEOTIDE SEQUENCE</scope>
    <source>
        <strain evidence="1">MA461A</strain>
    </source>
</reference>
<proteinExistence type="predicted"/>
<name>A0ACA9KDG9_9GLOM</name>
<dbReference type="EMBL" id="CAJVQC010000295">
    <property type="protein sequence ID" value="CAG8466673.1"/>
    <property type="molecule type" value="Genomic_DNA"/>
</dbReference>
<evidence type="ECO:0000313" key="1">
    <source>
        <dbReference type="EMBL" id="CAG8466673.1"/>
    </source>
</evidence>
<protein>
    <submittedName>
        <fullName evidence="1">11536_t:CDS:1</fullName>
    </submittedName>
</protein>
<organism evidence="1 2">
    <name type="scientific">Racocetra persica</name>
    <dbReference type="NCBI Taxonomy" id="160502"/>
    <lineage>
        <taxon>Eukaryota</taxon>
        <taxon>Fungi</taxon>
        <taxon>Fungi incertae sedis</taxon>
        <taxon>Mucoromycota</taxon>
        <taxon>Glomeromycotina</taxon>
        <taxon>Glomeromycetes</taxon>
        <taxon>Diversisporales</taxon>
        <taxon>Gigasporaceae</taxon>
        <taxon>Racocetra</taxon>
    </lineage>
</organism>
<accession>A0ACA9KDG9</accession>